<dbReference type="PANTHER" id="PTHR43640">
    <property type="entry name" value="OS07G0260300 PROTEIN"/>
    <property type="match status" value="1"/>
</dbReference>
<dbReference type="AlphaFoldDB" id="A0A1H5S0T8"/>
<accession>A0A1H5S0T8</accession>
<gene>
    <name evidence="2" type="ORF">SAMN03080598_00227</name>
</gene>
<dbReference type="SUPFAM" id="SSF52833">
    <property type="entry name" value="Thioredoxin-like"/>
    <property type="match status" value="1"/>
</dbReference>
<organism evidence="2 3">
    <name type="scientific">Algoriphagus boritolerans DSM 17298 = JCM 18970</name>
    <dbReference type="NCBI Taxonomy" id="1120964"/>
    <lineage>
        <taxon>Bacteria</taxon>
        <taxon>Pseudomonadati</taxon>
        <taxon>Bacteroidota</taxon>
        <taxon>Cytophagia</taxon>
        <taxon>Cytophagales</taxon>
        <taxon>Cyclobacteriaceae</taxon>
        <taxon>Algoriphagus</taxon>
    </lineage>
</organism>
<sequence>MKKTFLLISLCIGLLWSASAQNLNELTATDAVTGKTMNLGSMSSGKGFVLIFHSLNCPFAKLYETRIKALKTTFQNQGIGFALINPEVGISEPEQTVLRNYIDQSGMNMSYLIDGGQAWTKVFGITKIPEIVVLTPGESGLKITYRGAIDNNPQSETAVTERHLERALNQILRKESPTPAQVRAVGCNVRTY</sequence>
<evidence type="ECO:0000313" key="2">
    <source>
        <dbReference type="EMBL" id="SEF44199.1"/>
    </source>
</evidence>
<feature type="signal peptide" evidence="1">
    <location>
        <begin position="1"/>
        <end position="20"/>
    </location>
</feature>
<dbReference type="InterPro" id="IPR036249">
    <property type="entry name" value="Thioredoxin-like_sf"/>
</dbReference>
<name>A0A1H5S0T8_9BACT</name>
<keyword evidence="3" id="KW-1185">Reference proteome</keyword>
<protein>
    <submittedName>
        <fullName evidence="2">AhpC/TSA family protein</fullName>
    </submittedName>
</protein>
<dbReference type="InterPro" id="IPR047262">
    <property type="entry name" value="PRX-like1"/>
</dbReference>
<feature type="chain" id="PRO_5009283524" evidence="1">
    <location>
        <begin position="21"/>
        <end position="192"/>
    </location>
</feature>
<proteinExistence type="predicted"/>
<dbReference type="Proteomes" id="UP000236736">
    <property type="component" value="Unassembled WGS sequence"/>
</dbReference>
<evidence type="ECO:0000256" key="1">
    <source>
        <dbReference type="SAM" id="SignalP"/>
    </source>
</evidence>
<dbReference type="EMBL" id="FNVR01000001">
    <property type="protein sequence ID" value="SEF44199.1"/>
    <property type="molecule type" value="Genomic_DNA"/>
</dbReference>
<dbReference type="Gene3D" id="3.40.30.10">
    <property type="entry name" value="Glutaredoxin"/>
    <property type="match status" value="1"/>
</dbReference>
<evidence type="ECO:0000313" key="3">
    <source>
        <dbReference type="Proteomes" id="UP000236736"/>
    </source>
</evidence>
<keyword evidence="1" id="KW-0732">Signal</keyword>
<dbReference type="OrthoDB" id="9809746at2"/>
<reference evidence="3" key="1">
    <citation type="submission" date="2016-10" db="EMBL/GenBank/DDBJ databases">
        <authorList>
            <person name="Varghese N."/>
            <person name="Submissions S."/>
        </authorList>
    </citation>
    <scope>NUCLEOTIDE SEQUENCE [LARGE SCALE GENOMIC DNA]</scope>
    <source>
        <strain evidence="3">DSM 17298</strain>
    </source>
</reference>
<dbReference type="STRING" id="1120964.GCA_001313265_00345"/>
<dbReference type="PANTHER" id="PTHR43640:SF1">
    <property type="entry name" value="THIOREDOXIN-DEPENDENT PEROXIREDOXIN"/>
    <property type="match status" value="1"/>
</dbReference>
<dbReference type="RefSeq" id="WP_103922956.1">
    <property type="nucleotide sequence ID" value="NZ_FNVR01000001.1"/>
</dbReference>